<dbReference type="VEuPathDB" id="VectorBase:ACHR014120"/>
<dbReference type="Proteomes" id="UP000075881">
    <property type="component" value="Unassembled WGS sequence"/>
</dbReference>
<sequence>MDTMMETMLFSTASISSGECALSLKHTSQTPMILCRSSSIPLVDFSSLISAPRPFRNCRSS</sequence>
<accession>A0A182KI20</accession>
<keyword evidence="2" id="KW-1185">Reference proteome</keyword>
<dbReference type="EnsemblMetazoa" id="ACHR014120-RA">
    <property type="protein sequence ID" value="ACHR014120-PA"/>
    <property type="gene ID" value="ACHR014120"/>
</dbReference>
<reference evidence="2" key="1">
    <citation type="submission" date="2013-03" db="EMBL/GenBank/DDBJ databases">
        <title>The Genome Sequence of Anopheles christyi ACHKN1017.</title>
        <authorList>
            <consortium name="The Broad Institute Genomics Platform"/>
            <person name="Neafsey D.E."/>
            <person name="Besansky N."/>
            <person name="Walker B."/>
            <person name="Young S.K."/>
            <person name="Zeng Q."/>
            <person name="Gargeya S."/>
            <person name="Fitzgerald M."/>
            <person name="Haas B."/>
            <person name="Abouelleil A."/>
            <person name="Allen A.W."/>
            <person name="Alvarado L."/>
            <person name="Arachchi H.M."/>
            <person name="Berlin A.M."/>
            <person name="Chapman S.B."/>
            <person name="Gainer-Dewar J."/>
            <person name="Goldberg J."/>
            <person name="Griggs A."/>
            <person name="Gujja S."/>
            <person name="Hansen M."/>
            <person name="Howarth C."/>
            <person name="Imamovic A."/>
            <person name="Ireland A."/>
            <person name="Larimer J."/>
            <person name="McCowan C."/>
            <person name="Murphy C."/>
            <person name="Pearson M."/>
            <person name="Poon T.W."/>
            <person name="Priest M."/>
            <person name="Roberts A."/>
            <person name="Saif S."/>
            <person name="Shea T."/>
            <person name="Sisk P."/>
            <person name="Sykes S."/>
            <person name="Wortman J."/>
            <person name="Nusbaum C."/>
            <person name="Birren B."/>
        </authorList>
    </citation>
    <scope>NUCLEOTIDE SEQUENCE [LARGE SCALE GENOMIC DNA]</scope>
    <source>
        <strain evidence="2">ACHKN1017</strain>
    </source>
</reference>
<reference evidence="1" key="2">
    <citation type="submission" date="2020-05" db="UniProtKB">
        <authorList>
            <consortium name="EnsemblMetazoa"/>
        </authorList>
    </citation>
    <scope>IDENTIFICATION</scope>
    <source>
        <strain evidence="1">ACHKN1017</strain>
    </source>
</reference>
<evidence type="ECO:0000313" key="2">
    <source>
        <dbReference type="Proteomes" id="UP000075881"/>
    </source>
</evidence>
<name>A0A182KI20_9DIPT</name>
<dbReference type="AlphaFoldDB" id="A0A182KI20"/>
<protein>
    <submittedName>
        <fullName evidence="1">Uncharacterized protein</fullName>
    </submittedName>
</protein>
<proteinExistence type="predicted"/>
<organism evidence="1 2">
    <name type="scientific">Anopheles christyi</name>
    <dbReference type="NCBI Taxonomy" id="43041"/>
    <lineage>
        <taxon>Eukaryota</taxon>
        <taxon>Metazoa</taxon>
        <taxon>Ecdysozoa</taxon>
        <taxon>Arthropoda</taxon>
        <taxon>Hexapoda</taxon>
        <taxon>Insecta</taxon>
        <taxon>Pterygota</taxon>
        <taxon>Neoptera</taxon>
        <taxon>Endopterygota</taxon>
        <taxon>Diptera</taxon>
        <taxon>Nematocera</taxon>
        <taxon>Culicoidea</taxon>
        <taxon>Culicidae</taxon>
        <taxon>Anophelinae</taxon>
        <taxon>Anopheles</taxon>
    </lineage>
</organism>
<evidence type="ECO:0000313" key="1">
    <source>
        <dbReference type="EnsemblMetazoa" id="ACHR014120-PA"/>
    </source>
</evidence>